<keyword evidence="3" id="KW-1185">Reference proteome</keyword>
<evidence type="ECO:0000313" key="3">
    <source>
        <dbReference type="Proteomes" id="UP001140949"/>
    </source>
</evidence>
<evidence type="ECO:0000256" key="1">
    <source>
        <dbReference type="SAM" id="MobiDB-lite"/>
    </source>
</evidence>
<reference evidence="2" key="2">
    <citation type="submission" date="2023-04" db="EMBL/GenBank/DDBJ databases">
        <authorList>
            <person name="Bruccoleri R.E."/>
            <person name="Oakeley E.J."/>
            <person name="Faust A.-M."/>
            <person name="Dessus-Babus S."/>
            <person name="Altorfer M."/>
            <person name="Burckhardt D."/>
            <person name="Oertli M."/>
            <person name="Naumann U."/>
            <person name="Petersen F."/>
            <person name="Wong J."/>
        </authorList>
    </citation>
    <scope>NUCLEOTIDE SEQUENCE</scope>
    <source>
        <strain evidence="2">GSM-AAB239-AS_SAM_17_03QT</strain>
        <tissue evidence="2">Leaf</tissue>
    </source>
</reference>
<reference evidence="2" key="1">
    <citation type="journal article" date="2023" name="GigaByte">
        <title>Genome assembly of the bearded iris, Iris pallida Lam.</title>
        <authorList>
            <person name="Bruccoleri R.E."/>
            <person name="Oakeley E.J."/>
            <person name="Faust A.M.E."/>
            <person name="Altorfer M."/>
            <person name="Dessus-Babus S."/>
            <person name="Burckhardt D."/>
            <person name="Oertli M."/>
            <person name="Naumann U."/>
            <person name="Petersen F."/>
            <person name="Wong J."/>
        </authorList>
    </citation>
    <scope>NUCLEOTIDE SEQUENCE</scope>
    <source>
        <strain evidence="2">GSM-AAB239-AS_SAM_17_03QT</strain>
    </source>
</reference>
<dbReference type="Proteomes" id="UP001140949">
    <property type="component" value="Unassembled WGS sequence"/>
</dbReference>
<feature type="compositionally biased region" description="Basic residues" evidence="1">
    <location>
        <begin position="23"/>
        <end position="36"/>
    </location>
</feature>
<gene>
    <name evidence="2" type="ORF">M6B38_133125</name>
</gene>
<name>A0AAX6FGR7_IRIPA</name>
<evidence type="ECO:0000313" key="2">
    <source>
        <dbReference type="EMBL" id="KAJ6815453.1"/>
    </source>
</evidence>
<comment type="caution">
    <text evidence="2">The sequence shown here is derived from an EMBL/GenBank/DDBJ whole genome shotgun (WGS) entry which is preliminary data.</text>
</comment>
<feature type="region of interest" description="Disordered" evidence="1">
    <location>
        <begin position="18"/>
        <end position="41"/>
    </location>
</feature>
<organism evidence="2 3">
    <name type="scientific">Iris pallida</name>
    <name type="common">Sweet iris</name>
    <dbReference type="NCBI Taxonomy" id="29817"/>
    <lineage>
        <taxon>Eukaryota</taxon>
        <taxon>Viridiplantae</taxon>
        <taxon>Streptophyta</taxon>
        <taxon>Embryophyta</taxon>
        <taxon>Tracheophyta</taxon>
        <taxon>Spermatophyta</taxon>
        <taxon>Magnoliopsida</taxon>
        <taxon>Liliopsida</taxon>
        <taxon>Asparagales</taxon>
        <taxon>Iridaceae</taxon>
        <taxon>Iridoideae</taxon>
        <taxon>Irideae</taxon>
        <taxon>Iris</taxon>
    </lineage>
</organism>
<accession>A0AAX6FGR7</accession>
<protein>
    <submittedName>
        <fullName evidence="2">Pollen-specific leucine-rich repeat extensin-like protein 3</fullName>
    </submittedName>
</protein>
<sequence length="83" mass="9408">MDTHGGSNLSSWVRFAEGGVGSSRRRVVRPYRRRSSPRSTVPLRPATWRRAKLRFSTRLLQSGGWNNRRSSAVGVTRRKGRVA</sequence>
<dbReference type="AlphaFoldDB" id="A0AAX6FGR7"/>
<dbReference type="EMBL" id="JANAVB010028820">
    <property type="protein sequence ID" value="KAJ6815453.1"/>
    <property type="molecule type" value="Genomic_DNA"/>
</dbReference>
<proteinExistence type="predicted"/>